<name>A0AAN7GJZ3_9MYRT</name>
<evidence type="ECO:0000256" key="3">
    <source>
        <dbReference type="ARBA" id="ARBA00023015"/>
    </source>
</evidence>
<gene>
    <name evidence="6" type="ORF">SAY87_011888</name>
</gene>
<dbReference type="PANTHER" id="PTHR10019">
    <property type="entry name" value="SNF5"/>
    <property type="match status" value="1"/>
</dbReference>
<dbReference type="Proteomes" id="UP001345219">
    <property type="component" value="Chromosome 10"/>
</dbReference>
<evidence type="ECO:0000313" key="6">
    <source>
        <dbReference type="EMBL" id="KAK4745576.1"/>
    </source>
</evidence>
<evidence type="ECO:0000256" key="1">
    <source>
        <dbReference type="ARBA" id="ARBA00004123"/>
    </source>
</evidence>
<evidence type="ECO:0000256" key="2">
    <source>
        <dbReference type="ARBA" id="ARBA00010239"/>
    </source>
</evidence>
<dbReference type="EMBL" id="JAXIOK010000021">
    <property type="protein sequence ID" value="KAK4745576.1"/>
    <property type="molecule type" value="Genomic_DNA"/>
</dbReference>
<dbReference type="GO" id="GO:0000228">
    <property type="term" value="C:nuclear chromosome"/>
    <property type="evidence" value="ECO:0007669"/>
    <property type="project" value="InterPro"/>
</dbReference>
<keyword evidence="3" id="KW-0805">Transcription regulation</keyword>
<accession>A0AAN7GJZ3</accession>
<dbReference type="Pfam" id="PF04855">
    <property type="entry name" value="SNF5"/>
    <property type="match status" value="1"/>
</dbReference>
<comment type="subcellular location">
    <subcellularLocation>
        <location evidence="1">Nucleus</location>
    </subcellularLocation>
</comment>
<protein>
    <recommendedName>
        <fullName evidence="8">Chromatin structure-remodeling complex protein BSH</fullName>
    </recommendedName>
</protein>
<keyword evidence="4" id="KW-0804">Transcription</keyword>
<keyword evidence="7" id="KW-1185">Reference proteome</keyword>
<comment type="similarity">
    <text evidence="2">Belongs to the SNF5 family.</text>
</comment>
<keyword evidence="5" id="KW-0539">Nucleus</keyword>
<evidence type="ECO:0008006" key="8">
    <source>
        <dbReference type="Google" id="ProtNLM"/>
    </source>
</evidence>
<dbReference type="GO" id="GO:0006338">
    <property type="term" value="P:chromatin remodeling"/>
    <property type="evidence" value="ECO:0007669"/>
    <property type="project" value="InterPro"/>
</dbReference>
<dbReference type="AlphaFoldDB" id="A0AAN7GJZ3"/>
<organism evidence="6 7">
    <name type="scientific">Trapa incisa</name>
    <dbReference type="NCBI Taxonomy" id="236973"/>
    <lineage>
        <taxon>Eukaryota</taxon>
        <taxon>Viridiplantae</taxon>
        <taxon>Streptophyta</taxon>
        <taxon>Embryophyta</taxon>
        <taxon>Tracheophyta</taxon>
        <taxon>Spermatophyta</taxon>
        <taxon>Magnoliopsida</taxon>
        <taxon>eudicotyledons</taxon>
        <taxon>Gunneridae</taxon>
        <taxon>Pentapetalae</taxon>
        <taxon>rosids</taxon>
        <taxon>malvids</taxon>
        <taxon>Myrtales</taxon>
        <taxon>Lythraceae</taxon>
        <taxon>Trapa</taxon>
    </lineage>
</organism>
<reference evidence="6 7" key="1">
    <citation type="journal article" date="2023" name="Hortic Res">
        <title>Pangenome of water caltrop reveals structural variations and asymmetric subgenome divergence after allopolyploidization.</title>
        <authorList>
            <person name="Zhang X."/>
            <person name="Chen Y."/>
            <person name="Wang L."/>
            <person name="Yuan Y."/>
            <person name="Fang M."/>
            <person name="Shi L."/>
            <person name="Lu R."/>
            <person name="Comes H.P."/>
            <person name="Ma Y."/>
            <person name="Chen Y."/>
            <person name="Huang G."/>
            <person name="Zhou Y."/>
            <person name="Zheng Z."/>
            <person name="Qiu Y."/>
        </authorList>
    </citation>
    <scope>NUCLEOTIDE SEQUENCE [LARGE SCALE GENOMIC DNA]</scope>
    <source>
        <tissue evidence="6">Roots</tissue>
    </source>
</reference>
<dbReference type="InterPro" id="IPR006939">
    <property type="entry name" value="SNF5"/>
</dbReference>
<proteinExistence type="inferred from homology"/>
<evidence type="ECO:0000256" key="5">
    <source>
        <dbReference type="ARBA" id="ARBA00023242"/>
    </source>
</evidence>
<sequence>MSPPKRRKQHRILSAILKVHEAPFTCSRPSASQVQNVRRFILSPQNHLHFVLQSLLFYSSDGYSATRLDSSSPTKDNLVPIRLDIEIDGQRFKDAFTWNPVDPDSESEVVVFAKRTVKDLKHPPEFITQIVQSIQSQLTDFRSYEGQDMYAGEKIISIKDMISFKSDSEEFACIFCRDMDIHDLNVGHAVVFAIREQLYEIFEVSIWQEKAV</sequence>
<evidence type="ECO:0000313" key="7">
    <source>
        <dbReference type="Proteomes" id="UP001345219"/>
    </source>
</evidence>
<evidence type="ECO:0000256" key="4">
    <source>
        <dbReference type="ARBA" id="ARBA00023163"/>
    </source>
</evidence>
<comment type="caution">
    <text evidence="6">The sequence shown here is derived from an EMBL/GenBank/DDBJ whole genome shotgun (WGS) entry which is preliminary data.</text>
</comment>